<proteinExistence type="predicted"/>
<dbReference type="AlphaFoldDB" id="A0AAN8WXW2"/>
<keyword evidence="2" id="KW-1185">Reference proteome</keyword>
<comment type="caution">
    <text evidence="1">The sequence shown here is derived from an EMBL/GenBank/DDBJ whole genome shotgun (WGS) entry which is preliminary data.</text>
</comment>
<name>A0AAN8WXW2_HALRR</name>
<dbReference type="Proteomes" id="UP001381693">
    <property type="component" value="Unassembled WGS sequence"/>
</dbReference>
<organism evidence="1 2">
    <name type="scientific">Halocaridina rubra</name>
    <name type="common">Hawaiian red shrimp</name>
    <dbReference type="NCBI Taxonomy" id="373956"/>
    <lineage>
        <taxon>Eukaryota</taxon>
        <taxon>Metazoa</taxon>
        <taxon>Ecdysozoa</taxon>
        <taxon>Arthropoda</taxon>
        <taxon>Crustacea</taxon>
        <taxon>Multicrustacea</taxon>
        <taxon>Malacostraca</taxon>
        <taxon>Eumalacostraca</taxon>
        <taxon>Eucarida</taxon>
        <taxon>Decapoda</taxon>
        <taxon>Pleocyemata</taxon>
        <taxon>Caridea</taxon>
        <taxon>Atyoidea</taxon>
        <taxon>Atyidae</taxon>
        <taxon>Halocaridina</taxon>
    </lineage>
</organism>
<accession>A0AAN8WXW2</accession>
<evidence type="ECO:0000313" key="1">
    <source>
        <dbReference type="EMBL" id="KAK7069299.1"/>
    </source>
</evidence>
<sequence length="72" mass="8568">MRCKYRCSHKIDVRIEESWSRKEPLHVPRFNRIDGNVANYHRCCFFQEVLSSTHYVSDLLLGWDLLHTSVCA</sequence>
<gene>
    <name evidence="1" type="ORF">SK128_012739</name>
</gene>
<reference evidence="1 2" key="1">
    <citation type="submission" date="2023-11" db="EMBL/GenBank/DDBJ databases">
        <title>Halocaridina rubra genome assembly.</title>
        <authorList>
            <person name="Smith C."/>
        </authorList>
    </citation>
    <scope>NUCLEOTIDE SEQUENCE [LARGE SCALE GENOMIC DNA]</scope>
    <source>
        <strain evidence="1">EP-1</strain>
        <tissue evidence="1">Whole</tissue>
    </source>
</reference>
<dbReference type="EMBL" id="JAXCGZ010016986">
    <property type="protein sequence ID" value="KAK7069299.1"/>
    <property type="molecule type" value="Genomic_DNA"/>
</dbReference>
<protein>
    <submittedName>
        <fullName evidence="1">Uncharacterized protein</fullName>
    </submittedName>
</protein>
<evidence type="ECO:0000313" key="2">
    <source>
        <dbReference type="Proteomes" id="UP001381693"/>
    </source>
</evidence>